<evidence type="ECO:0000313" key="2">
    <source>
        <dbReference type="Proteomes" id="UP001292094"/>
    </source>
</evidence>
<reference evidence="1" key="1">
    <citation type="submission" date="2023-11" db="EMBL/GenBank/DDBJ databases">
        <title>Genome assemblies of two species of porcelain crab, Petrolisthes cinctipes and Petrolisthes manimaculis (Anomura: Porcellanidae).</title>
        <authorList>
            <person name="Angst P."/>
        </authorList>
    </citation>
    <scope>NUCLEOTIDE SEQUENCE</scope>
    <source>
        <strain evidence="1">PB745_02</strain>
        <tissue evidence="1">Gill</tissue>
    </source>
</reference>
<protein>
    <submittedName>
        <fullName evidence="1">Uncharacterized protein</fullName>
    </submittedName>
</protein>
<name>A0AAE1PZE1_9EUCA</name>
<gene>
    <name evidence="1" type="ORF">Pmani_013186</name>
</gene>
<evidence type="ECO:0000313" key="1">
    <source>
        <dbReference type="EMBL" id="KAK4315597.1"/>
    </source>
</evidence>
<organism evidence="1 2">
    <name type="scientific">Petrolisthes manimaculis</name>
    <dbReference type="NCBI Taxonomy" id="1843537"/>
    <lineage>
        <taxon>Eukaryota</taxon>
        <taxon>Metazoa</taxon>
        <taxon>Ecdysozoa</taxon>
        <taxon>Arthropoda</taxon>
        <taxon>Crustacea</taxon>
        <taxon>Multicrustacea</taxon>
        <taxon>Malacostraca</taxon>
        <taxon>Eumalacostraca</taxon>
        <taxon>Eucarida</taxon>
        <taxon>Decapoda</taxon>
        <taxon>Pleocyemata</taxon>
        <taxon>Anomura</taxon>
        <taxon>Galatheoidea</taxon>
        <taxon>Porcellanidae</taxon>
        <taxon>Petrolisthes</taxon>
    </lineage>
</organism>
<comment type="caution">
    <text evidence="1">The sequence shown here is derived from an EMBL/GenBank/DDBJ whole genome shotgun (WGS) entry which is preliminary data.</text>
</comment>
<dbReference type="Proteomes" id="UP001292094">
    <property type="component" value="Unassembled WGS sequence"/>
</dbReference>
<dbReference type="EMBL" id="JAWZYT010001102">
    <property type="protein sequence ID" value="KAK4315597.1"/>
    <property type="molecule type" value="Genomic_DNA"/>
</dbReference>
<proteinExistence type="predicted"/>
<accession>A0AAE1PZE1</accession>
<keyword evidence="2" id="KW-1185">Reference proteome</keyword>
<sequence length="104" mass="11522">MLERSKHLTEHLTFTLTPGNTVALPPICQTPILSSASPVRTPVVHLPPLHLHCHHSTSSATTLPRATTPPPLPPLFLVPPLHLLLFQHCVDIQTTGRCHHHHYL</sequence>
<dbReference type="AlphaFoldDB" id="A0AAE1PZE1"/>